<dbReference type="OrthoDB" id="9801813at2"/>
<gene>
    <name evidence="2" type="ORF">RUMCAL_01508</name>
</gene>
<dbReference type="EMBL" id="AWVF01000184">
    <property type="protein sequence ID" value="ERJ96146.1"/>
    <property type="molecule type" value="Genomic_DNA"/>
</dbReference>
<dbReference type="Gene3D" id="3.40.50.300">
    <property type="entry name" value="P-loop containing nucleotide triphosphate hydrolases"/>
    <property type="match status" value="2"/>
</dbReference>
<comment type="caution">
    <text evidence="2">The sequence shown here is derived from an EMBL/GenBank/DDBJ whole genome shotgun (WGS) entry which is preliminary data.</text>
</comment>
<evidence type="ECO:0000313" key="2">
    <source>
        <dbReference type="EMBL" id="ERJ96146.1"/>
    </source>
</evidence>
<sequence length="441" mass="50644">MQHDMLYDSLFSKKRRSDCMDFKLKDLGKIKKADIKLDGITVICGDNNTGKSTIGKSLFSFYNALYDYKTKISMQKDSRFKNFILSNINSMDVPVRLLDNDSTMSFITSQAEDFSVEDVKKYLEENYPIKVTKNKVASLVEYLNLPEKDILNEYVFRYFNLVMNGQIKNLNSTGKSSVTAEIKGKSDTILLNKKSCSCELDEPIEHSAYYINNPFVLDWLNLTNVSWFLSALNPMDRNVISAIIKAQADINEDSMSNILETVINKKELDEIRKVLKRAYAGDTVISHGKYYYSENGVDFDFRNISAGLKSFALIERMLETGVLKKKDILILDEPEIHLHSEWQIIYAELIVALQKYFDLTILIVTHSFQFLESLNFFMKKYVISEKGNYYIPKQTEKGVIIEDNDSNLSDMRKSLKSGMFTLADMQLDELSSGDSDEEDDE</sequence>
<dbReference type="AlphaFoldDB" id="U2KCA7"/>
<evidence type="ECO:0000259" key="1">
    <source>
        <dbReference type="Pfam" id="PF13175"/>
    </source>
</evidence>
<dbReference type="Proteomes" id="UP000016662">
    <property type="component" value="Unassembled WGS sequence"/>
</dbReference>
<dbReference type="PANTHER" id="PTHR43581:SF2">
    <property type="entry name" value="EXCINUCLEASE ATPASE SUBUNIT"/>
    <property type="match status" value="1"/>
</dbReference>
<keyword evidence="3" id="KW-1185">Reference proteome</keyword>
<evidence type="ECO:0000313" key="3">
    <source>
        <dbReference type="Proteomes" id="UP000016662"/>
    </source>
</evidence>
<organism evidence="2 3">
    <name type="scientific">Ruminococcus callidus ATCC 27760</name>
    <dbReference type="NCBI Taxonomy" id="411473"/>
    <lineage>
        <taxon>Bacteria</taxon>
        <taxon>Bacillati</taxon>
        <taxon>Bacillota</taxon>
        <taxon>Clostridia</taxon>
        <taxon>Eubacteriales</taxon>
        <taxon>Oscillospiraceae</taxon>
        <taxon>Ruminococcus</taxon>
    </lineage>
</organism>
<dbReference type="PATRIC" id="fig|411473.3.peg.1221"/>
<protein>
    <recommendedName>
        <fullName evidence="1">Endonuclease GajA/Old nuclease/RecF-like AAA domain-containing protein</fullName>
    </recommendedName>
</protein>
<dbReference type="STRING" id="411473.RUMCAL_01508"/>
<dbReference type="InterPro" id="IPR051396">
    <property type="entry name" value="Bact_Antivir_Def_Nuclease"/>
</dbReference>
<dbReference type="HOGENOM" id="CLU_049298_0_0_9"/>
<dbReference type="InterPro" id="IPR041685">
    <property type="entry name" value="AAA_GajA/Old/RecF-like"/>
</dbReference>
<accession>U2KCA7</accession>
<name>U2KCA7_9FIRM</name>
<feature type="domain" description="Endonuclease GajA/Old nuclease/RecF-like AAA" evidence="1">
    <location>
        <begin position="22"/>
        <end position="368"/>
    </location>
</feature>
<reference evidence="2 3" key="1">
    <citation type="submission" date="2013-07" db="EMBL/GenBank/DDBJ databases">
        <authorList>
            <person name="Weinstock G."/>
            <person name="Sodergren E."/>
            <person name="Wylie T."/>
            <person name="Fulton L."/>
            <person name="Fulton R."/>
            <person name="Fronick C."/>
            <person name="O'Laughlin M."/>
            <person name="Godfrey J."/>
            <person name="Miner T."/>
            <person name="Herter B."/>
            <person name="Appelbaum E."/>
            <person name="Cordes M."/>
            <person name="Lek S."/>
            <person name="Wollam A."/>
            <person name="Pepin K.H."/>
            <person name="Palsikar V.B."/>
            <person name="Mitreva M."/>
            <person name="Wilson R.K."/>
        </authorList>
    </citation>
    <scope>NUCLEOTIDE SEQUENCE [LARGE SCALE GENOMIC DNA]</scope>
    <source>
        <strain evidence="2 3">ATCC 27760</strain>
    </source>
</reference>
<proteinExistence type="predicted"/>
<dbReference type="PANTHER" id="PTHR43581">
    <property type="entry name" value="ATP/GTP PHOSPHATASE"/>
    <property type="match status" value="1"/>
</dbReference>
<dbReference type="SUPFAM" id="SSF52540">
    <property type="entry name" value="P-loop containing nucleoside triphosphate hydrolases"/>
    <property type="match status" value="1"/>
</dbReference>
<dbReference type="Pfam" id="PF13175">
    <property type="entry name" value="AAA_15"/>
    <property type="match status" value="1"/>
</dbReference>
<dbReference type="InterPro" id="IPR027417">
    <property type="entry name" value="P-loop_NTPase"/>
</dbReference>
<dbReference type="CDD" id="cd00267">
    <property type="entry name" value="ABC_ATPase"/>
    <property type="match status" value="1"/>
</dbReference>
<dbReference type="eggNOG" id="COG3950">
    <property type="taxonomic scope" value="Bacteria"/>
</dbReference>